<gene>
    <name evidence="1" type="ORF">SAMN02745673_02335</name>
</gene>
<dbReference type="EMBL" id="FUWS01000005">
    <property type="protein sequence ID" value="SKA05311.1"/>
    <property type="molecule type" value="Genomic_DNA"/>
</dbReference>
<accession>A0A1T4QPB9</accession>
<protein>
    <submittedName>
        <fullName evidence="1">Uncharacterized protein</fullName>
    </submittedName>
</protein>
<dbReference type="RefSeq" id="WP_235000931.1">
    <property type="nucleotide sequence ID" value="NZ_FUWS01000005.1"/>
</dbReference>
<name>A0A1T4QPB9_9ACTN</name>
<organism evidence="1 2">
    <name type="scientific">Marinactinospora thermotolerans DSM 45154</name>
    <dbReference type="NCBI Taxonomy" id="1122192"/>
    <lineage>
        <taxon>Bacteria</taxon>
        <taxon>Bacillati</taxon>
        <taxon>Actinomycetota</taxon>
        <taxon>Actinomycetes</taxon>
        <taxon>Streptosporangiales</taxon>
        <taxon>Nocardiopsidaceae</taxon>
        <taxon>Marinactinospora</taxon>
    </lineage>
</organism>
<dbReference type="AlphaFoldDB" id="A0A1T4QPB9"/>
<dbReference type="STRING" id="1122192.SAMN02745673_02335"/>
<proteinExistence type="predicted"/>
<evidence type="ECO:0000313" key="1">
    <source>
        <dbReference type="EMBL" id="SKA05311.1"/>
    </source>
</evidence>
<keyword evidence="2" id="KW-1185">Reference proteome</keyword>
<dbReference type="Proteomes" id="UP000190637">
    <property type="component" value="Unassembled WGS sequence"/>
</dbReference>
<sequence length="204" mass="22677">MRRPRLALLRGRTQKTRDAGGPGPMPDDLGLAADRRRLADRNGWLYTEHDQRIIHGWPRPVLPPGRIGGVRNVLSGSYRGSEFTVFDYFHVPSGTHQWETLTVHTMALPAEVPYVEISDPEGGAHDLYAQSPEPRFPVELLSDEVRETIRRHAFTAFVLDGDLLICTSSGGGPEDVEAKLDAMADLLSEVSGDLWTRWDGVPAR</sequence>
<reference evidence="1 2" key="1">
    <citation type="submission" date="2017-02" db="EMBL/GenBank/DDBJ databases">
        <authorList>
            <person name="Peterson S.W."/>
        </authorList>
    </citation>
    <scope>NUCLEOTIDE SEQUENCE [LARGE SCALE GENOMIC DNA]</scope>
    <source>
        <strain evidence="1 2">DSM 45154</strain>
    </source>
</reference>
<evidence type="ECO:0000313" key="2">
    <source>
        <dbReference type="Proteomes" id="UP000190637"/>
    </source>
</evidence>